<protein>
    <submittedName>
        <fullName evidence="2">Uncharacterized protein</fullName>
    </submittedName>
</protein>
<sequence length="97" mass="10111">TRFPPPMSGPHASVPFLPPSLQATPSLPLRPTQDALASTHPGPHASSRPPSRGRSGCRSNGPDACPAPRGQCRDPGGGRFRALLEGTSMGRELGEYS</sequence>
<gene>
    <name evidence="2" type="ORF">MONAX_5E022056</name>
</gene>
<accession>A0A5E4CWQ8</accession>
<feature type="compositionally biased region" description="Low complexity" evidence="1">
    <location>
        <begin position="41"/>
        <end position="62"/>
    </location>
</feature>
<evidence type="ECO:0000256" key="1">
    <source>
        <dbReference type="SAM" id="MobiDB-lite"/>
    </source>
</evidence>
<comment type="caution">
    <text evidence="2">The sequence shown here is derived from an EMBL/GenBank/DDBJ whole genome shotgun (WGS) entry which is preliminary data.</text>
</comment>
<feature type="non-terminal residue" evidence="2">
    <location>
        <position position="1"/>
    </location>
</feature>
<dbReference type="EMBL" id="CABDUW010002085">
    <property type="protein sequence ID" value="VTJ85382.1"/>
    <property type="molecule type" value="Genomic_DNA"/>
</dbReference>
<reference evidence="2" key="1">
    <citation type="submission" date="2019-04" db="EMBL/GenBank/DDBJ databases">
        <authorList>
            <person name="Alioto T."/>
            <person name="Alioto T."/>
        </authorList>
    </citation>
    <scope>NUCLEOTIDE SEQUENCE [LARGE SCALE GENOMIC DNA]</scope>
</reference>
<evidence type="ECO:0000313" key="3">
    <source>
        <dbReference type="Proteomes" id="UP000335636"/>
    </source>
</evidence>
<evidence type="ECO:0000313" key="2">
    <source>
        <dbReference type="EMBL" id="VTJ85382.1"/>
    </source>
</evidence>
<proteinExistence type="predicted"/>
<name>A0A5E4CWQ8_MARMO</name>
<dbReference type="AlphaFoldDB" id="A0A5E4CWQ8"/>
<feature type="region of interest" description="Disordered" evidence="1">
    <location>
        <begin position="1"/>
        <end position="97"/>
    </location>
</feature>
<organism evidence="2 3">
    <name type="scientific">Marmota monax</name>
    <name type="common">Woodchuck</name>
    <dbReference type="NCBI Taxonomy" id="9995"/>
    <lineage>
        <taxon>Eukaryota</taxon>
        <taxon>Metazoa</taxon>
        <taxon>Chordata</taxon>
        <taxon>Craniata</taxon>
        <taxon>Vertebrata</taxon>
        <taxon>Euteleostomi</taxon>
        <taxon>Mammalia</taxon>
        <taxon>Eutheria</taxon>
        <taxon>Euarchontoglires</taxon>
        <taxon>Glires</taxon>
        <taxon>Rodentia</taxon>
        <taxon>Sciuromorpha</taxon>
        <taxon>Sciuridae</taxon>
        <taxon>Xerinae</taxon>
        <taxon>Marmotini</taxon>
        <taxon>Marmota</taxon>
    </lineage>
</organism>
<dbReference type="Proteomes" id="UP000335636">
    <property type="component" value="Unassembled WGS sequence"/>
</dbReference>
<keyword evidence="3" id="KW-1185">Reference proteome</keyword>